<evidence type="ECO:0000259" key="4">
    <source>
        <dbReference type="PROSITE" id="PS50240"/>
    </source>
</evidence>
<dbReference type="Proteomes" id="UP000069940">
    <property type="component" value="Unassembled WGS sequence"/>
</dbReference>
<name>A0ABM1Z081_AEDAL</name>
<reference evidence="6" key="1">
    <citation type="journal article" date="2015" name="Proc. Natl. Acad. Sci. U.S.A.">
        <title>Genome sequence of the Asian Tiger mosquito, Aedes albopictus, reveals insights into its biology, genetics, and evolution.</title>
        <authorList>
            <person name="Chen X.G."/>
            <person name="Jiang X."/>
            <person name="Gu J."/>
            <person name="Xu M."/>
            <person name="Wu Y."/>
            <person name="Deng Y."/>
            <person name="Zhang C."/>
            <person name="Bonizzoni M."/>
            <person name="Dermauw W."/>
            <person name="Vontas J."/>
            <person name="Armbruster P."/>
            <person name="Huang X."/>
            <person name="Yang Y."/>
            <person name="Zhang H."/>
            <person name="He W."/>
            <person name="Peng H."/>
            <person name="Liu Y."/>
            <person name="Wu K."/>
            <person name="Chen J."/>
            <person name="Lirakis M."/>
            <person name="Topalis P."/>
            <person name="Van Leeuwen T."/>
            <person name="Hall A.B."/>
            <person name="Jiang X."/>
            <person name="Thorpe C."/>
            <person name="Mueller R.L."/>
            <person name="Sun C."/>
            <person name="Waterhouse R.M."/>
            <person name="Yan G."/>
            <person name="Tu Z.J."/>
            <person name="Fang X."/>
            <person name="James A.A."/>
        </authorList>
    </citation>
    <scope>NUCLEOTIDE SEQUENCE [LARGE SCALE GENOMIC DNA]</scope>
    <source>
        <strain evidence="6">Foshan</strain>
    </source>
</reference>
<dbReference type="InterPro" id="IPR018114">
    <property type="entry name" value="TRYPSIN_HIS"/>
</dbReference>
<dbReference type="SUPFAM" id="SSF50494">
    <property type="entry name" value="Trypsin-like serine proteases"/>
    <property type="match status" value="1"/>
</dbReference>
<dbReference type="CDD" id="cd00190">
    <property type="entry name" value="Tryp_SPc"/>
    <property type="match status" value="1"/>
</dbReference>
<comment type="similarity">
    <text evidence="2">Belongs to the peptidase S1 family. CLIP subfamily.</text>
</comment>
<evidence type="ECO:0000313" key="6">
    <source>
        <dbReference type="Proteomes" id="UP000069940"/>
    </source>
</evidence>
<accession>A0ABM1Z081</accession>
<reference evidence="5" key="2">
    <citation type="submission" date="2025-05" db="UniProtKB">
        <authorList>
            <consortium name="EnsemblMetazoa"/>
        </authorList>
    </citation>
    <scope>IDENTIFICATION</scope>
    <source>
        <strain evidence="5">Foshan</strain>
    </source>
</reference>
<sequence>MRFPGSSAMWFVATFVFVHKPTESQINFSSLPCAGSSRQQRIVGGHDSVRGQTTYIASLMRRGGHYCGASILNERWFLTAGHCACNGLKKPIRPSQIKAIVGLYKISEFNRNQIDNDVGNSYEMTIQAIIFHPEYACSQPYNDIALMEASKLIYFDQHVRPICIASKHDSSALVEGTTAIVSGWGWNQESQKDGDKPDTLQRAIVDVFRNEDCEGFYRDGNRPRAIARTQLCAGKRTGGVDSCWADSGGPLVTGDDVLIGIVSTGIGCARPGFPGIYTRVSEYSSWISEVVHK</sequence>
<keyword evidence="3" id="KW-0732">Signal</keyword>
<dbReference type="PANTHER" id="PTHR24252:SF7">
    <property type="entry name" value="HYALIN"/>
    <property type="match status" value="1"/>
</dbReference>
<evidence type="ECO:0000256" key="3">
    <source>
        <dbReference type="SAM" id="SignalP"/>
    </source>
</evidence>
<dbReference type="InterPro" id="IPR001254">
    <property type="entry name" value="Trypsin_dom"/>
</dbReference>
<dbReference type="PROSITE" id="PS50240">
    <property type="entry name" value="TRYPSIN_DOM"/>
    <property type="match status" value="1"/>
</dbReference>
<evidence type="ECO:0000313" key="5">
    <source>
        <dbReference type="EnsemblMetazoa" id="AALFPA23_013750.P19940"/>
    </source>
</evidence>
<dbReference type="EnsemblMetazoa" id="AALFPA23_013750.R19940">
    <property type="protein sequence ID" value="AALFPA23_013750.P19940"/>
    <property type="gene ID" value="AALFPA23_013750"/>
</dbReference>
<dbReference type="InterPro" id="IPR001314">
    <property type="entry name" value="Peptidase_S1A"/>
</dbReference>
<dbReference type="PRINTS" id="PR00722">
    <property type="entry name" value="CHYMOTRYPSIN"/>
</dbReference>
<evidence type="ECO:0000256" key="2">
    <source>
        <dbReference type="ARBA" id="ARBA00024195"/>
    </source>
</evidence>
<dbReference type="SMART" id="SM00020">
    <property type="entry name" value="Tryp_SPc"/>
    <property type="match status" value="1"/>
</dbReference>
<dbReference type="PANTHER" id="PTHR24252">
    <property type="entry name" value="ACROSIN-RELATED"/>
    <property type="match status" value="1"/>
</dbReference>
<keyword evidence="1" id="KW-1015">Disulfide bond</keyword>
<dbReference type="GeneID" id="109431004"/>
<dbReference type="Gene3D" id="2.40.10.10">
    <property type="entry name" value="Trypsin-like serine proteases"/>
    <property type="match status" value="1"/>
</dbReference>
<dbReference type="InterPro" id="IPR043504">
    <property type="entry name" value="Peptidase_S1_PA_chymotrypsin"/>
</dbReference>
<dbReference type="PROSITE" id="PS00134">
    <property type="entry name" value="TRYPSIN_HIS"/>
    <property type="match status" value="1"/>
</dbReference>
<keyword evidence="6" id="KW-1185">Reference proteome</keyword>
<feature type="chain" id="PRO_5046024181" description="Peptidase S1 domain-containing protein" evidence="3">
    <location>
        <begin position="25"/>
        <end position="293"/>
    </location>
</feature>
<proteinExistence type="inferred from homology"/>
<feature type="domain" description="Peptidase S1" evidence="4">
    <location>
        <begin position="42"/>
        <end position="292"/>
    </location>
</feature>
<dbReference type="Pfam" id="PF00089">
    <property type="entry name" value="Trypsin"/>
    <property type="match status" value="1"/>
</dbReference>
<organism evidence="5 6">
    <name type="scientific">Aedes albopictus</name>
    <name type="common">Asian tiger mosquito</name>
    <name type="synonym">Stegomyia albopicta</name>
    <dbReference type="NCBI Taxonomy" id="7160"/>
    <lineage>
        <taxon>Eukaryota</taxon>
        <taxon>Metazoa</taxon>
        <taxon>Ecdysozoa</taxon>
        <taxon>Arthropoda</taxon>
        <taxon>Hexapoda</taxon>
        <taxon>Insecta</taxon>
        <taxon>Pterygota</taxon>
        <taxon>Neoptera</taxon>
        <taxon>Endopterygota</taxon>
        <taxon>Diptera</taxon>
        <taxon>Nematocera</taxon>
        <taxon>Culicoidea</taxon>
        <taxon>Culicidae</taxon>
        <taxon>Culicinae</taxon>
        <taxon>Aedini</taxon>
        <taxon>Aedes</taxon>
        <taxon>Stegomyia</taxon>
    </lineage>
</organism>
<dbReference type="InterPro" id="IPR009003">
    <property type="entry name" value="Peptidase_S1_PA"/>
</dbReference>
<evidence type="ECO:0000256" key="1">
    <source>
        <dbReference type="ARBA" id="ARBA00023157"/>
    </source>
</evidence>
<feature type="signal peptide" evidence="3">
    <location>
        <begin position="1"/>
        <end position="24"/>
    </location>
</feature>
<protein>
    <recommendedName>
        <fullName evidence="4">Peptidase S1 domain-containing protein</fullName>
    </recommendedName>
</protein>
<dbReference type="RefSeq" id="XP_062701781.1">
    <property type="nucleotide sequence ID" value="XM_062845797.1"/>
</dbReference>